<sequence length="80" mass="8422">MTPADDAVLAHLADHGYSRNLHLVAELRIERADSAVAFSTPCAAAGGGKKRQCLLLPSSTGHRSTIAFLACGDVGFFRPL</sequence>
<evidence type="ECO:0000313" key="2">
    <source>
        <dbReference type="Proteomes" id="UP000059680"/>
    </source>
</evidence>
<accession>A0A0P0WBW2</accession>
<dbReference type="PaxDb" id="39947-A0A0P0WBW2"/>
<name>A0A0P0WBW2_ORYSJ</name>
<reference evidence="1 2" key="3">
    <citation type="journal article" date="2013" name="Rice">
        <title>Improvement of the Oryza sativa Nipponbare reference genome using next generation sequence and optical map data.</title>
        <authorList>
            <person name="Kawahara Y."/>
            <person name="de la Bastide M."/>
            <person name="Hamilton J.P."/>
            <person name="Kanamori H."/>
            <person name="McCombie W.R."/>
            <person name="Ouyang S."/>
            <person name="Schwartz D.C."/>
            <person name="Tanaka T."/>
            <person name="Wu J."/>
            <person name="Zhou S."/>
            <person name="Childs K.L."/>
            <person name="Davidson R.M."/>
            <person name="Lin H."/>
            <person name="Quesada-Ocampo L."/>
            <person name="Vaillancourt B."/>
            <person name="Sakai H."/>
            <person name="Lee S.S."/>
            <person name="Kim J."/>
            <person name="Numa H."/>
            <person name="Itoh T."/>
            <person name="Buell C.R."/>
            <person name="Matsumoto T."/>
        </authorList>
    </citation>
    <scope>NUCLEOTIDE SEQUENCE [LARGE SCALE GENOMIC DNA]</scope>
    <source>
        <strain evidence="2">cv. Nipponbare</strain>
    </source>
</reference>
<protein>
    <submittedName>
        <fullName evidence="1">Os04g0500100 protein</fullName>
    </submittedName>
</protein>
<reference evidence="1 2" key="2">
    <citation type="journal article" date="2013" name="Plant Cell Physiol.">
        <title>Rice Annotation Project Database (RAP-DB): an integrative and interactive database for rice genomics.</title>
        <authorList>
            <person name="Sakai H."/>
            <person name="Lee S.S."/>
            <person name="Tanaka T."/>
            <person name="Numa H."/>
            <person name="Kim J."/>
            <person name="Kawahara Y."/>
            <person name="Wakimoto H."/>
            <person name="Yang C.C."/>
            <person name="Iwamoto M."/>
            <person name="Abe T."/>
            <person name="Yamada Y."/>
            <person name="Muto A."/>
            <person name="Inokuchi H."/>
            <person name="Ikemura T."/>
            <person name="Matsumoto T."/>
            <person name="Sasaki T."/>
            <person name="Itoh T."/>
        </authorList>
    </citation>
    <scope>NUCLEOTIDE SEQUENCE [LARGE SCALE GENOMIC DNA]</scope>
    <source>
        <strain evidence="2">cv. Nipponbare</strain>
    </source>
</reference>
<keyword evidence="2" id="KW-1185">Reference proteome</keyword>
<organism evidence="1 2">
    <name type="scientific">Oryza sativa subsp. japonica</name>
    <name type="common">Rice</name>
    <dbReference type="NCBI Taxonomy" id="39947"/>
    <lineage>
        <taxon>Eukaryota</taxon>
        <taxon>Viridiplantae</taxon>
        <taxon>Streptophyta</taxon>
        <taxon>Embryophyta</taxon>
        <taxon>Tracheophyta</taxon>
        <taxon>Spermatophyta</taxon>
        <taxon>Magnoliopsida</taxon>
        <taxon>Liliopsida</taxon>
        <taxon>Poales</taxon>
        <taxon>Poaceae</taxon>
        <taxon>BOP clade</taxon>
        <taxon>Oryzoideae</taxon>
        <taxon>Oryzeae</taxon>
        <taxon>Oryzinae</taxon>
        <taxon>Oryza</taxon>
        <taxon>Oryza sativa</taxon>
    </lineage>
</organism>
<proteinExistence type="predicted"/>
<dbReference type="AlphaFoldDB" id="A0A0P0WBW2"/>
<dbReference type="SMR" id="A0A0P0WBW2"/>
<dbReference type="Proteomes" id="UP000059680">
    <property type="component" value="Chromosome 4"/>
</dbReference>
<dbReference type="EMBL" id="AP014960">
    <property type="protein sequence ID" value="BAS89926.1"/>
    <property type="molecule type" value="Genomic_DNA"/>
</dbReference>
<dbReference type="InParanoid" id="A0A0P0WBW2"/>
<reference evidence="2" key="1">
    <citation type="journal article" date="2005" name="Nature">
        <title>The map-based sequence of the rice genome.</title>
        <authorList>
            <consortium name="International rice genome sequencing project (IRGSP)"/>
            <person name="Matsumoto T."/>
            <person name="Wu J."/>
            <person name="Kanamori H."/>
            <person name="Katayose Y."/>
            <person name="Fujisawa M."/>
            <person name="Namiki N."/>
            <person name="Mizuno H."/>
            <person name="Yamamoto K."/>
            <person name="Antonio B.A."/>
            <person name="Baba T."/>
            <person name="Sakata K."/>
            <person name="Nagamura Y."/>
            <person name="Aoki H."/>
            <person name="Arikawa K."/>
            <person name="Arita K."/>
            <person name="Bito T."/>
            <person name="Chiden Y."/>
            <person name="Fujitsuka N."/>
            <person name="Fukunaka R."/>
            <person name="Hamada M."/>
            <person name="Harada C."/>
            <person name="Hayashi A."/>
            <person name="Hijishita S."/>
            <person name="Honda M."/>
            <person name="Hosokawa S."/>
            <person name="Ichikawa Y."/>
            <person name="Idonuma A."/>
            <person name="Iijima M."/>
            <person name="Ikeda M."/>
            <person name="Ikeno M."/>
            <person name="Ito K."/>
            <person name="Ito S."/>
            <person name="Ito T."/>
            <person name="Ito Y."/>
            <person name="Ito Y."/>
            <person name="Iwabuchi A."/>
            <person name="Kamiya K."/>
            <person name="Karasawa W."/>
            <person name="Kurita K."/>
            <person name="Katagiri S."/>
            <person name="Kikuta A."/>
            <person name="Kobayashi H."/>
            <person name="Kobayashi N."/>
            <person name="Machita K."/>
            <person name="Maehara T."/>
            <person name="Masukawa M."/>
            <person name="Mizubayashi T."/>
            <person name="Mukai Y."/>
            <person name="Nagasaki H."/>
            <person name="Nagata Y."/>
            <person name="Naito S."/>
            <person name="Nakashima M."/>
            <person name="Nakama Y."/>
            <person name="Nakamichi Y."/>
            <person name="Nakamura M."/>
            <person name="Meguro A."/>
            <person name="Negishi M."/>
            <person name="Ohta I."/>
            <person name="Ohta T."/>
            <person name="Okamoto M."/>
            <person name="Ono N."/>
            <person name="Saji S."/>
            <person name="Sakaguchi M."/>
            <person name="Sakai K."/>
            <person name="Shibata M."/>
            <person name="Shimokawa T."/>
            <person name="Song J."/>
            <person name="Takazaki Y."/>
            <person name="Terasawa K."/>
            <person name="Tsugane M."/>
            <person name="Tsuji K."/>
            <person name="Ueda S."/>
            <person name="Waki K."/>
            <person name="Yamagata H."/>
            <person name="Yamamoto M."/>
            <person name="Yamamoto S."/>
            <person name="Yamane H."/>
            <person name="Yoshiki S."/>
            <person name="Yoshihara R."/>
            <person name="Yukawa K."/>
            <person name="Zhong H."/>
            <person name="Yano M."/>
            <person name="Yuan Q."/>
            <person name="Ouyang S."/>
            <person name="Liu J."/>
            <person name="Jones K.M."/>
            <person name="Gansberger K."/>
            <person name="Moffat K."/>
            <person name="Hill J."/>
            <person name="Bera J."/>
            <person name="Fadrosh D."/>
            <person name="Jin S."/>
            <person name="Johri S."/>
            <person name="Kim M."/>
            <person name="Overton L."/>
            <person name="Reardon M."/>
            <person name="Tsitrin T."/>
            <person name="Vuong H."/>
            <person name="Weaver B."/>
            <person name="Ciecko A."/>
            <person name="Tallon L."/>
            <person name="Jackson J."/>
            <person name="Pai G."/>
            <person name="Aken S.V."/>
            <person name="Utterback T."/>
            <person name="Reidmuller S."/>
            <person name="Feldblyum T."/>
            <person name="Hsiao J."/>
            <person name="Zismann V."/>
            <person name="Iobst S."/>
            <person name="de Vazeille A.R."/>
            <person name="Buell C.R."/>
            <person name="Ying K."/>
            <person name="Li Y."/>
            <person name="Lu T."/>
            <person name="Huang Y."/>
            <person name="Zhao Q."/>
            <person name="Feng Q."/>
            <person name="Zhang L."/>
            <person name="Zhu J."/>
            <person name="Weng Q."/>
            <person name="Mu J."/>
            <person name="Lu Y."/>
            <person name="Fan D."/>
            <person name="Liu Y."/>
            <person name="Guan J."/>
            <person name="Zhang Y."/>
            <person name="Yu S."/>
            <person name="Liu X."/>
            <person name="Zhang Y."/>
            <person name="Hong G."/>
            <person name="Han B."/>
            <person name="Choisne N."/>
            <person name="Demange N."/>
            <person name="Orjeda G."/>
            <person name="Samain S."/>
            <person name="Cattolico L."/>
            <person name="Pelletier E."/>
            <person name="Couloux A."/>
            <person name="Segurens B."/>
            <person name="Wincker P."/>
            <person name="D'Hont A."/>
            <person name="Scarpelli C."/>
            <person name="Weissenbach J."/>
            <person name="Salanoubat M."/>
            <person name="Quetier F."/>
            <person name="Yu Y."/>
            <person name="Kim H.R."/>
            <person name="Rambo T."/>
            <person name="Currie J."/>
            <person name="Collura K."/>
            <person name="Luo M."/>
            <person name="Yang T."/>
            <person name="Ammiraju J.S.S."/>
            <person name="Engler F."/>
            <person name="Soderlund C."/>
            <person name="Wing R.A."/>
            <person name="Palmer L.E."/>
            <person name="de la Bastide M."/>
            <person name="Spiegel L."/>
            <person name="Nascimento L."/>
            <person name="Zutavern T."/>
            <person name="O'Shaughnessy A."/>
            <person name="Dike S."/>
            <person name="Dedhia N."/>
            <person name="Preston R."/>
            <person name="Balija V."/>
            <person name="McCombie W.R."/>
            <person name="Chow T."/>
            <person name="Chen H."/>
            <person name="Chung M."/>
            <person name="Chen C."/>
            <person name="Shaw J."/>
            <person name="Wu H."/>
            <person name="Hsiao K."/>
            <person name="Chao Y."/>
            <person name="Chu M."/>
            <person name="Cheng C."/>
            <person name="Hour A."/>
            <person name="Lee P."/>
            <person name="Lin S."/>
            <person name="Lin Y."/>
            <person name="Liou J."/>
            <person name="Liu S."/>
            <person name="Hsing Y."/>
            <person name="Raghuvanshi S."/>
            <person name="Mohanty A."/>
            <person name="Bharti A.K."/>
            <person name="Gaur A."/>
            <person name="Gupta V."/>
            <person name="Kumar D."/>
            <person name="Ravi V."/>
            <person name="Vij S."/>
            <person name="Kapur A."/>
            <person name="Khurana P."/>
            <person name="Khurana P."/>
            <person name="Khurana J.P."/>
            <person name="Tyagi A.K."/>
            <person name="Gaikwad K."/>
            <person name="Singh A."/>
            <person name="Dalal V."/>
            <person name="Srivastava S."/>
            <person name="Dixit A."/>
            <person name="Pal A.K."/>
            <person name="Ghazi I.A."/>
            <person name="Yadav M."/>
            <person name="Pandit A."/>
            <person name="Bhargava A."/>
            <person name="Sureshbabu K."/>
            <person name="Batra K."/>
            <person name="Sharma T.R."/>
            <person name="Mohapatra T."/>
            <person name="Singh N.K."/>
            <person name="Messing J."/>
            <person name="Nelson A.B."/>
            <person name="Fuks G."/>
            <person name="Kavchok S."/>
            <person name="Keizer G."/>
            <person name="Linton E."/>
            <person name="Llaca V."/>
            <person name="Song R."/>
            <person name="Tanyolac B."/>
            <person name="Young S."/>
            <person name="Ho-Il K."/>
            <person name="Hahn J.H."/>
            <person name="Sangsakoo G."/>
            <person name="Vanavichit A."/>
            <person name="de Mattos Luiz.A.T."/>
            <person name="Zimmer P.D."/>
            <person name="Malone G."/>
            <person name="Dellagostin O."/>
            <person name="de Oliveira A.C."/>
            <person name="Bevan M."/>
            <person name="Bancroft I."/>
            <person name="Minx P."/>
            <person name="Cordum H."/>
            <person name="Wilson R."/>
            <person name="Cheng Z."/>
            <person name="Jin W."/>
            <person name="Jiang J."/>
            <person name="Leong S.A."/>
            <person name="Iwama H."/>
            <person name="Gojobori T."/>
            <person name="Itoh T."/>
            <person name="Niimura Y."/>
            <person name="Fujii Y."/>
            <person name="Habara T."/>
            <person name="Sakai H."/>
            <person name="Sato Y."/>
            <person name="Wilson G."/>
            <person name="Kumar K."/>
            <person name="McCouch S."/>
            <person name="Juretic N."/>
            <person name="Hoen D."/>
            <person name="Wright S."/>
            <person name="Bruskiewich R."/>
            <person name="Bureau T."/>
            <person name="Miyao A."/>
            <person name="Hirochika H."/>
            <person name="Nishikawa T."/>
            <person name="Kadowaki K."/>
            <person name="Sugiura M."/>
            <person name="Burr B."/>
            <person name="Sasaki T."/>
        </authorList>
    </citation>
    <scope>NUCLEOTIDE SEQUENCE [LARGE SCALE GENOMIC DNA]</scope>
    <source>
        <strain evidence="2">cv. Nipponbare</strain>
    </source>
</reference>
<gene>
    <name evidence="1" type="ordered locus">Os04g0500100</name>
    <name evidence="1" type="ORF">OSNPB_040500100</name>
</gene>
<evidence type="ECO:0000313" key="1">
    <source>
        <dbReference type="EMBL" id="BAS89926.1"/>
    </source>
</evidence>